<dbReference type="CTD" id="20319997"/>
<name>A0A074ZJ87_OPIVI</name>
<gene>
    <name evidence="1" type="ORF">T265_05815</name>
</gene>
<reference evidence="1 2" key="1">
    <citation type="submission" date="2013-11" db="EMBL/GenBank/DDBJ databases">
        <title>Opisthorchis viverrini - life in the bile duct.</title>
        <authorList>
            <person name="Young N.D."/>
            <person name="Nagarajan N."/>
            <person name="Lin S.J."/>
            <person name="Korhonen P.K."/>
            <person name="Jex A.R."/>
            <person name="Hall R.S."/>
            <person name="Safavi-Hemami H."/>
            <person name="Kaewkong W."/>
            <person name="Bertrand D."/>
            <person name="Gao S."/>
            <person name="Seet Q."/>
            <person name="Wongkham S."/>
            <person name="Teh B.T."/>
            <person name="Wongkham C."/>
            <person name="Intapan P.M."/>
            <person name="Maleewong W."/>
            <person name="Yang X."/>
            <person name="Hu M."/>
            <person name="Wang Z."/>
            <person name="Hofmann A."/>
            <person name="Sternberg P.W."/>
            <person name="Tan P."/>
            <person name="Wang J."/>
            <person name="Gasser R.B."/>
        </authorList>
    </citation>
    <scope>NUCLEOTIDE SEQUENCE [LARGE SCALE GENOMIC DNA]</scope>
</reference>
<dbReference type="OrthoDB" id="6236709at2759"/>
<evidence type="ECO:0000313" key="1">
    <source>
        <dbReference type="EMBL" id="KER27051.1"/>
    </source>
</evidence>
<dbReference type="AlphaFoldDB" id="A0A074ZJ87"/>
<accession>A0A074ZJ87</accession>
<evidence type="ECO:0000313" key="2">
    <source>
        <dbReference type="Proteomes" id="UP000054324"/>
    </source>
</evidence>
<protein>
    <submittedName>
        <fullName evidence="1">Uncharacterized protein</fullName>
    </submittedName>
</protein>
<dbReference type="EMBL" id="KL596732">
    <property type="protein sequence ID" value="KER27051.1"/>
    <property type="molecule type" value="Genomic_DNA"/>
</dbReference>
<dbReference type="RefSeq" id="XP_009169186.1">
    <property type="nucleotide sequence ID" value="XM_009170922.1"/>
</dbReference>
<organism evidence="1 2">
    <name type="scientific">Opisthorchis viverrini</name>
    <name type="common">Southeast Asian liver fluke</name>
    <dbReference type="NCBI Taxonomy" id="6198"/>
    <lineage>
        <taxon>Eukaryota</taxon>
        <taxon>Metazoa</taxon>
        <taxon>Spiralia</taxon>
        <taxon>Lophotrochozoa</taxon>
        <taxon>Platyhelminthes</taxon>
        <taxon>Trematoda</taxon>
        <taxon>Digenea</taxon>
        <taxon>Opisthorchiida</taxon>
        <taxon>Opisthorchiata</taxon>
        <taxon>Opisthorchiidae</taxon>
        <taxon>Opisthorchis</taxon>
    </lineage>
</organism>
<proteinExistence type="predicted"/>
<dbReference type="GeneID" id="20319997"/>
<sequence>MHKNTKRWSKTAMAVHVFDTGHRISPENVEVSRRGLRFTLQRLIAEAVENTKRHSVNKIDGLELASLRKTAGRKAMKYRKYRDEASFLSDSVVSPPPGTNGNWSKLLKALLRTQTAYAGTPPSDIRTPFLSLFRRHLSDERRFAVPTSIWKVLR</sequence>
<dbReference type="Proteomes" id="UP000054324">
    <property type="component" value="Unassembled WGS sequence"/>
</dbReference>
<dbReference type="KEGG" id="ovi:T265_05815"/>
<keyword evidence="2" id="KW-1185">Reference proteome</keyword>